<dbReference type="EMBL" id="MU167222">
    <property type="protein sequence ID" value="KAG0150065.1"/>
    <property type="molecule type" value="Genomic_DNA"/>
</dbReference>
<evidence type="ECO:0000313" key="3">
    <source>
        <dbReference type="Proteomes" id="UP000886653"/>
    </source>
</evidence>
<keyword evidence="3" id="KW-1185">Reference proteome</keyword>
<protein>
    <submittedName>
        <fullName evidence="2">Uncharacterized protein</fullName>
    </submittedName>
</protein>
<feature type="region of interest" description="Disordered" evidence="1">
    <location>
        <begin position="50"/>
        <end position="93"/>
    </location>
</feature>
<feature type="compositionally biased region" description="Low complexity" evidence="1">
    <location>
        <begin position="50"/>
        <end position="65"/>
    </location>
</feature>
<dbReference type="Proteomes" id="UP000886653">
    <property type="component" value="Unassembled WGS sequence"/>
</dbReference>
<accession>A0A9P6NV58</accession>
<comment type="caution">
    <text evidence="2">The sequence shown here is derived from an EMBL/GenBank/DDBJ whole genome shotgun (WGS) entry which is preliminary data.</text>
</comment>
<reference evidence="2" key="1">
    <citation type="submission" date="2013-11" db="EMBL/GenBank/DDBJ databases">
        <title>Genome sequence of the fusiform rust pathogen reveals effectors for host alternation and coevolution with pine.</title>
        <authorList>
            <consortium name="DOE Joint Genome Institute"/>
            <person name="Smith K."/>
            <person name="Pendleton A."/>
            <person name="Kubisiak T."/>
            <person name="Anderson C."/>
            <person name="Salamov A."/>
            <person name="Aerts A."/>
            <person name="Riley R."/>
            <person name="Clum A."/>
            <person name="Lindquist E."/>
            <person name="Ence D."/>
            <person name="Campbell M."/>
            <person name="Kronenberg Z."/>
            <person name="Feau N."/>
            <person name="Dhillon B."/>
            <person name="Hamelin R."/>
            <person name="Burleigh J."/>
            <person name="Smith J."/>
            <person name="Yandell M."/>
            <person name="Nelson C."/>
            <person name="Grigoriev I."/>
            <person name="Davis J."/>
        </authorList>
    </citation>
    <scope>NUCLEOTIDE SEQUENCE</scope>
    <source>
        <strain evidence="2">G11</strain>
    </source>
</reference>
<evidence type="ECO:0000313" key="2">
    <source>
        <dbReference type="EMBL" id="KAG0150065.1"/>
    </source>
</evidence>
<gene>
    <name evidence="2" type="ORF">CROQUDRAFT_245692</name>
</gene>
<organism evidence="2 3">
    <name type="scientific">Cronartium quercuum f. sp. fusiforme G11</name>
    <dbReference type="NCBI Taxonomy" id="708437"/>
    <lineage>
        <taxon>Eukaryota</taxon>
        <taxon>Fungi</taxon>
        <taxon>Dikarya</taxon>
        <taxon>Basidiomycota</taxon>
        <taxon>Pucciniomycotina</taxon>
        <taxon>Pucciniomycetes</taxon>
        <taxon>Pucciniales</taxon>
        <taxon>Coleosporiaceae</taxon>
        <taxon>Cronartium</taxon>
    </lineage>
</organism>
<evidence type="ECO:0000256" key="1">
    <source>
        <dbReference type="SAM" id="MobiDB-lite"/>
    </source>
</evidence>
<dbReference type="AlphaFoldDB" id="A0A9P6NV58"/>
<dbReference type="OrthoDB" id="2500831at2759"/>
<sequence>MVNYHPHSVPIKSQPAIRLLASPAHLLFQLIKLTTLPYLIAQLIQPPSATTTTTTSQSVQPQTSEPRSESRLKSKLKPKTPFQQTSFNHQPSAPFSTHSCTIVTMASPPQPSSRRITTSRLHNLLRSHVEPDQAELTNLLRSLDRPKSRTVSLALLRARPSLLAARLEPPPKPAPFAIARAWQAEAVSQIVNGWTIPCPPIPATDEARARYLRHLSRARRNAREAFLANGPTTCACTRPPPRFLPASPDDPLFVTFLSLQPRLSPLARARLIDICLARRRWDVAAQLIFKSSEGPKEPKLKSRLLRQTTGLLLHLRSTTEHLSYSPELQRAVLSLLESSRNKLNKLSLDVVCRFAAQPIINNHTRLASRTRRRARTFLRSLLDNQALPRWAILRLLDHSAQHGPARSFTTILNRALASDKVCPKLARAILKASARGMCTLETQTIRELAGKLSVDDLRSAIDTLPEEEAVELATRAGDERSIAHLIARFPHHASLGTAHRLAYMPSKIVGAYEDEKVVQAWVRTKRVKAETEARRLWHRLEPQERLWKIVAEAGGGREWSTLPGSRELAKASRVDTRFERQIERRRLDGRIRIKDVKRVWARRVATETVWWSTR</sequence>
<feature type="compositionally biased region" description="Polar residues" evidence="1">
    <location>
        <begin position="81"/>
        <end position="93"/>
    </location>
</feature>
<proteinExistence type="predicted"/>
<name>A0A9P6NV58_9BASI</name>